<sequence>MRRRTVWALLAVLCVLLAGCGLRGAGQAGGSDTYVLRFSHVVTAKTPKGKAAQRFEEIVEQRSGGRIAVEIYPNSELFGDEDELQALQSGAVQMLAPASAKFTTIAPELQVLDLPFLFRDVEDIPRVASPDTAVGRAIFGNPELARRDIVVLELWDNGLKQLSSNTRMTAAEDLAGLRFRIQPSDVLRAQFAAWGAQSTPLAFAEVYNALQQGLIDGQENPWSNIESQNMHTVQRYITESDHGYVGYVLTINRPFFEGLPPDLQQVVREAATESAHYNREVAAQLNEEAKKTIAEAGTTEIVQLTPEQRAAFEASVVPKVWDEQADVIGRDVVDELLAQRRAGGA</sequence>
<dbReference type="GO" id="GO:0055085">
    <property type="term" value="P:transmembrane transport"/>
    <property type="evidence" value="ECO:0007669"/>
    <property type="project" value="InterPro"/>
</dbReference>
<dbReference type="PANTHER" id="PTHR33376">
    <property type="match status" value="1"/>
</dbReference>
<reference evidence="5" key="1">
    <citation type="journal article" date="2014" name="Int. J. Syst. Evol. Microbiol.">
        <title>Complete genome sequence of Corynebacterium casei LMG S-19264T (=DSM 44701T), isolated from a smear-ripened cheese.</title>
        <authorList>
            <consortium name="US DOE Joint Genome Institute (JGI-PGF)"/>
            <person name="Walter F."/>
            <person name="Albersmeier A."/>
            <person name="Kalinowski J."/>
            <person name="Ruckert C."/>
        </authorList>
    </citation>
    <scope>NUCLEOTIDE SEQUENCE</scope>
    <source>
        <strain evidence="5">VKM Ac-1069</strain>
    </source>
</reference>
<feature type="signal peptide" evidence="4">
    <location>
        <begin position="1"/>
        <end position="24"/>
    </location>
</feature>
<dbReference type="NCBIfam" id="NF037995">
    <property type="entry name" value="TRAP_S1"/>
    <property type="match status" value="1"/>
</dbReference>
<dbReference type="InterPro" id="IPR004682">
    <property type="entry name" value="TRAP_DctP"/>
</dbReference>
<proteinExistence type="inferred from homology"/>
<dbReference type="NCBIfam" id="TIGR00787">
    <property type="entry name" value="dctP"/>
    <property type="match status" value="1"/>
</dbReference>
<dbReference type="PANTHER" id="PTHR33376:SF7">
    <property type="entry name" value="C4-DICARBOXYLATE-BINDING PROTEIN DCTB"/>
    <property type="match status" value="1"/>
</dbReference>
<dbReference type="AlphaFoldDB" id="A0A9W6L329"/>
<protein>
    <submittedName>
        <fullName evidence="5">C4-dicarboxylate ABC transporter</fullName>
    </submittedName>
</protein>
<evidence type="ECO:0000313" key="6">
    <source>
        <dbReference type="Proteomes" id="UP001143463"/>
    </source>
</evidence>
<dbReference type="InterPro" id="IPR018389">
    <property type="entry name" value="DctP_fam"/>
</dbReference>
<dbReference type="Pfam" id="PF03480">
    <property type="entry name" value="DctP"/>
    <property type="match status" value="1"/>
</dbReference>
<name>A0A9W6L329_9PSEU</name>
<feature type="chain" id="PRO_5040742471" evidence="4">
    <location>
        <begin position="25"/>
        <end position="345"/>
    </location>
</feature>
<dbReference type="GO" id="GO:0030288">
    <property type="term" value="C:outer membrane-bounded periplasmic space"/>
    <property type="evidence" value="ECO:0007669"/>
    <property type="project" value="InterPro"/>
</dbReference>
<reference evidence="5" key="2">
    <citation type="submission" date="2023-01" db="EMBL/GenBank/DDBJ databases">
        <authorList>
            <person name="Sun Q."/>
            <person name="Evtushenko L."/>
        </authorList>
    </citation>
    <scope>NUCLEOTIDE SEQUENCE</scope>
    <source>
        <strain evidence="5">VKM Ac-1069</strain>
    </source>
</reference>
<evidence type="ECO:0000256" key="4">
    <source>
        <dbReference type="SAM" id="SignalP"/>
    </source>
</evidence>
<dbReference type="RefSeq" id="WP_037040508.1">
    <property type="nucleotide sequence ID" value="NZ_BAAAUZ010000001.1"/>
</dbReference>
<evidence type="ECO:0000313" key="5">
    <source>
        <dbReference type="EMBL" id="GLL10179.1"/>
    </source>
</evidence>
<dbReference type="PROSITE" id="PS51257">
    <property type="entry name" value="PROKAR_LIPOPROTEIN"/>
    <property type="match status" value="1"/>
</dbReference>
<organism evidence="5 6">
    <name type="scientific">Pseudonocardia halophobica</name>
    <dbReference type="NCBI Taxonomy" id="29401"/>
    <lineage>
        <taxon>Bacteria</taxon>
        <taxon>Bacillati</taxon>
        <taxon>Actinomycetota</taxon>
        <taxon>Actinomycetes</taxon>
        <taxon>Pseudonocardiales</taxon>
        <taxon>Pseudonocardiaceae</taxon>
        <taxon>Pseudonocardia</taxon>
    </lineage>
</organism>
<dbReference type="Proteomes" id="UP001143463">
    <property type="component" value="Unassembled WGS sequence"/>
</dbReference>
<comment type="similarity">
    <text evidence="1">Belongs to the bacterial solute-binding protein 7 family.</text>
</comment>
<accession>A0A9W6L329</accession>
<comment type="caution">
    <text evidence="5">The sequence shown here is derived from an EMBL/GenBank/DDBJ whole genome shotgun (WGS) entry which is preliminary data.</text>
</comment>
<evidence type="ECO:0000256" key="2">
    <source>
        <dbReference type="ARBA" id="ARBA00022448"/>
    </source>
</evidence>
<keyword evidence="3 4" id="KW-0732">Signal</keyword>
<keyword evidence="6" id="KW-1185">Reference proteome</keyword>
<evidence type="ECO:0000256" key="1">
    <source>
        <dbReference type="ARBA" id="ARBA00009023"/>
    </source>
</evidence>
<dbReference type="PIRSF" id="PIRSF006470">
    <property type="entry name" value="DctB"/>
    <property type="match status" value="1"/>
</dbReference>
<dbReference type="InterPro" id="IPR038404">
    <property type="entry name" value="TRAP_DctP_sf"/>
</dbReference>
<keyword evidence="2" id="KW-0813">Transport</keyword>
<dbReference type="EMBL" id="BSFQ01000004">
    <property type="protein sequence ID" value="GLL10179.1"/>
    <property type="molecule type" value="Genomic_DNA"/>
</dbReference>
<dbReference type="Gene3D" id="3.40.190.170">
    <property type="entry name" value="Bacterial extracellular solute-binding protein, family 7"/>
    <property type="match status" value="1"/>
</dbReference>
<evidence type="ECO:0000256" key="3">
    <source>
        <dbReference type="ARBA" id="ARBA00022729"/>
    </source>
</evidence>
<gene>
    <name evidence="5" type="ORF">GCM10017577_13190</name>
</gene>